<dbReference type="VEuPathDB" id="GiardiaDB:GL50581_1321"/>
<reference evidence="2 3" key="2">
    <citation type="journal article" date="2013" name="Genome Biol. Evol.">
        <title>Genome sequencing of Giardia lamblia genotypes A2 and B isolates (DH and GS) and comparative analysis with the genomes of genotypes A1 and E (WB and Pig).</title>
        <authorList>
            <person name="Adam R.D."/>
            <person name="Dahlstrom E.W."/>
            <person name="Martens C.A."/>
            <person name="Bruno D.P."/>
            <person name="Barbian K.D."/>
            <person name="Ricklefs S.M."/>
            <person name="Hernandez M.M."/>
            <person name="Narla N.P."/>
            <person name="Patel R.B."/>
            <person name="Porcella S.F."/>
            <person name="Nash T.E."/>
        </authorList>
    </citation>
    <scope>NUCLEOTIDE SEQUENCE [LARGE SCALE GENOMIC DNA]</scope>
    <source>
        <strain evidence="2 3">DH</strain>
    </source>
</reference>
<evidence type="ECO:0000313" key="3">
    <source>
        <dbReference type="Proteomes" id="UP000018320"/>
    </source>
</evidence>
<dbReference type="AlphaFoldDB" id="V6TKA2"/>
<dbReference type="VEuPathDB" id="GiardiaDB:QR46_4860"/>
<comment type="caution">
    <text evidence="2">The sequence shown here is derived from an EMBL/GenBank/DDBJ whole genome shotgun (WGS) entry which is preliminary data.</text>
</comment>
<dbReference type="Proteomes" id="UP000018320">
    <property type="component" value="Unassembled WGS sequence"/>
</dbReference>
<sequence>VRPLNAPAGGPSDTATAMYRSAPRTITPQRCDLSLVLTHPVPIEVRGNRTISQSPVGVLLPYPSPVQPIKRARASVSHCSRPTHQPDGRAVARVLRLMLVGFLLVCATVLAKHNEKTACEAASNTDCAQNLKDAGCKTCSSDGQTCTACTNDSHNVQVDGKSCTTGCPQNSAPNSQKVCVCEGGYGPVAGENRCEPSNTNKSSGLSTGAIVGISVAAVIVVGGLVGFLCWWFLCRGKA</sequence>
<dbReference type="EMBL" id="AHGT01000003">
    <property type="protein sequence ID" value="ESU39423.1"/>
    <property type="molecule type" value="Genomic_DNA"/>
</dbReference>
<reference evidence="3" key="1">
    <citation type="submission" date="2012-02" db="EMBL/GenBank/DDBJ databases">
        <title>Genome sequencing of Giardia lamblia Genotypes A2 and B isolates (DH and GS) and comparative analysis with the genomes of Genotypes A1 and E (WB and Pig).</title>
        <authorList>
            <person name="Adam R."/>
            <person name="Dahlstrom E."/>
            <person name="Martens C."/>
            <person name="Bruno D."/>
            <person name="Barbian K."/>
            <person name="Porcella S.F."/>
            <person name="Nash T."/>
        </authorList>
    </citation>
    <scope>NUCLEOTIDE SEQUENCE</scope>
    <source>
        <strain evidence="3">DH</strain>
    </source>
</reference>
<dbReference type="InterPro" id="IPR009030">
    <property type="entry name" value="Growth_fac_rcpt_cys_sf"/>
</dbReference>
<dbReference type="Pfam" id="PF03302">
    <property type="entry name" value="VSP"/>
    <property type="match status" value="1"/>
</dbReference>
<dbReference type="VEuPathDB" id="GiardiaDB:GL50803_008595"/>
<accession>V6TKA2</accession>
<dbReference type="SUPFAM" id="SSF57184">
    <property type="entry name" value="Growth factor receptor domain"/>
    <property type="match status" value="1"/>
</dbReference>
<evidence type="ECO:0000256" key="1">
    <source>
        <dbReference type="SAM" id="Phobius"/>
    </source>
</evidence>
<dbReference type="PANTHER" id="PTHR23275">
    <property type="entry name" value="CABRIOLET.-RELATED"/>
    <property type="match status" value="1"/>
</dbReference>
<keyword evidence="1" id="KW-0812">Transmembrane</keyword>
<dbReference type="VEuPathDB" id="GiardiaDB:DHA2_151618"/>
<organism evidence="2 3">
    <name type="scientific">Giardia intestinalis</name>
    <name type="common">Giardia lamblia</name>
    <dbReference type="NCBI Taxonomy" id="5741"/>
    <lineage>
        <taxon>Eukaryota</taxon>
        <taxon>Metamonada</taxon>
        <taxon>Diplomonadida</taxon>
        <taxon>Hexamitidae</taxon>
        <taxon>Giardiinae</taxon>
        <taxon>Giardia</taxon>
    </lineage>
</organism>
<name>V6TKA2_GIAIN</name>
<feature type="transmembrane region" description="Helical" evidence="1">
    <location>
        <begin position="209"/>
        <end position="233"/>
    </location>
</feature>
<protein>
    <submittedName>
        <fullName evidence="2">Variant-specific surface protein</fullName>
    </submittedName>
</protein>
<proteinExistence type="predicted"/>
<keyword evidence="1" id="KW-0472">Membrane</keyword>
<dbReference type="PANTHER" id="PTHR23275:SF100">
    <property type="entry name" value="EGF-LIKE DOMAIN-CONTAINING PROTEIN"/>
    <property type="match status" value="1"/>
</dbReference>
<gene>
    <name evidence="2" type="ORF">DHA2_151618</name>
</gene>
<dbReference type="InterPro" id="IPR005127">
    <property type="entry name" value="Giardia_VSP"/>
</dbReference>
<keyword evidence="1" id="KW-1133">Transmembrane helix</keyword>
<feature type="non-terminal residue" evidence="2">
    <location>
        <position position="1"/>
    </location>
</feature>
<evidence type="ECO:0000313" key="2">
    <source>
        <dbReference type="EMBL" id="ESU39423.1"/>
    </source>
</evidence>
<dbReference type="InterPro" id="IPR052798">
    <property type="entry name" value="Giardia_VSA"/>
</dbReference>